<evidence type="ECO:0000256" key="2">
    <source>
        <dbReference type="ARBA" id="ARBA00007613"/>
    </source>
</evidence>
<dbReference type="PROSITE" id="PS51257">
    <property type="entry name" value="PROKAR_LIPOPROTEIN"/>
    <property type="match status" value="1"/>
</dbReference>
<proteinExistence type="inferred from homology"/>
<evidence type="ECO:0000256" key="5">
    <source>
        <dbReference type="ARBA" id="ARBA00022729"/>
    </source>
</evidence>
<dbReference type="GO" id="GO:0005886">
    <property type="term" value="C:plasma membrane"/>
    <property type="evidence" value="ECO:0007669"/>
    <property type="project" value="UniProtKB-SubCell"/>
</dbReference>
<organism evidence="10 11">
    <name type="scientific">Polynucleobacter asymbioticus</name>
    <dbReference type="NCBI Taxonomy" id="576611"/>
    <lineage>
        <taxon>Bacteria</taxon>
        <taxon>Pseudomonadati</taxon>
        <taxon>Pseudomonadota</taxon>
        <taxon>Betaproteobacteria</taxon>
        <taxon>Burkholderiales</taxon>
        <taxon>Burkholderiaceae</taxon>
        <taxon>Polynucleobacter</taxon>
    </lineage>
</organism>
<dbReference type="Gene3D" id="1.20.1600.10">
    <property type="entry name" value="Outer membrane efflux proteins (OEP)"/>
    <property type="match status" value="1"/>
</dbReference>
<keyword evidence="3 9" id="KW-1134">Transmembrane beta strand</keyword>
<evidence type="ECO:0000256" key="1">
    <source>
        <dbReference type="ARBA" id="ARBA00004370"/>
    </source>
</evidence>
<sequence length="481" mass="52652">MKSCGWIRSLVLLASIGTMLSACVFFPRQAFPEQAAKPLNVLEPNLAIKATPIEDAWWTAFGDPQLNTLVQLGLAHSPSLDNSGARIVAAQAMLETERAAFIPQISIGGQVDRQQLSQNYIFVPGMPIYTGYGLANASLSWSLDIWGKQKKYFDAAKNQVIVAQANYKASELLLSTTIVRVYFDYDHMVQAQSLYARDLEIRKSLLRIAAERQRAGLVDAVTVNQRKVELEAAQANVSQSTQSVKMMQHQLAALVQEGPTWGEVLKAPVIQANKLNLPEVIPSDLLERRPDLQALLSQIDVAKLQLDGAKLEYLPDVNLAGFIGVQSFGLSQLFSSRSQQFSIGPAINLPIFDGGLIDANVTGKEANRNQVIASYQEQLVQALREVADGIGSVKSTQANYESFTNAELNAKRNFEITRSRSEVGIASKESAFMVEQSYLLQGQNYADAKTKMLTANVVLVQALGGSYLQSKVQAKVNGQTQ</sequence>
<evidence type="ECO:0000256" key="7">
    <source>
        <dbReference type="ARBA" id="ARBA00023139"/>
    </source>
</evidence>
<keyword evidence="8 9" id="KW-0449">Lipoprotein</keyword>
<dbReference type="Proteomes" id="UP000182060">
    <property type="component" value="Chromosome"/>
</dbReference>
<dbReference type="PANTHER" id="PTHR30203">
    <property type="entry name" value="OUTER MEMBRANE CATION EFFLUX PROTEIN"/>
    <property type="match status" value="1"/>
</dbReference>
<accession>A0AAC9NHH8</accession>
<keyword evidence="6 9" id="KW-0472">Membrane</keyword>
<dbReference type="NCBIfam" id="TIGR01845">
    <property type="entry name" value="outer_NodT"/>
    <property type="match status" value="1"/>
</dbReference>
<keyword evidence="5" id="KW-0732">Signal</keyword>
<reference evidence="10" key="1">
    <citation type="journal article" date="2017" name="Appl. Environ. Microbiol.">
        <title>Microdiversification of a pelagic Polynucleobacter species is mainly driven by acquisition of genomic islands from a partially interspecific gene pool.</title>
        <authorList>
            <person name="Hoetzinger M."/>
            <person name="Hahn M.W."/>
            <person name="Jezberova J."/>
            <person name="Schmidt J."/>
            <person name="Koll U."/>
        </authorList>
    </citation>
    <scope>NUCLEOTIDE SEQUENCE</scope>
    <source>
        <strain evidence="10">MWH-RechtKol4</strain>
    </source>
</reference>
<dbReference type="RefSeq" id="WP_071540091.1">
    <property type="nucleotide sequence ID" value="NZ_CP015017.1"/>
</dbReference>
<dbReference type="AlphaFoldDB" id="A0AAC9NHH8"/>
<evidence type="ECO:0000313" key="10">
    <source>
        <dbReference type="EMBL" id="APC01046.1"/>
    </source>
</evidence>
<evidence type="ECO:0008006" key="12">
    <source>
        <dbReference type="Google" id="ProtNLM"/>
    </source>
</evidence>
<dbReference type="Pfam" id="PF02321">
    <property type="entry name" value="OEP"/>
    <property type="match status" value="2"/>
</dbReference>
<dbReference type="GO" id="GO:0015562">
    <property type="term" value="F:efflux transmembrane transporter activity"/>
    <property type="evidence" value="ECO:0007669"/>
    <property type="project" value="InterPro"/>
</dbReference>
<evidence type="ECO:0000256" key="8">
    <source>
        <dbReference type="ARBA" id="ARBA00023288"/>
    </source>
</evidence>
<keyword evidence="7 9" id="KW-0564">Palmitate</keyword>
<gene>
    <name evidence="10" type="ORF">AOC25_05130</name>
</gene>
<dbReference type="EMBL" id="CP015017">
    <property type="protein sequence ID" value="APC01046.1"/>
    <property type="molecule type" value="Genomic_DNA"/>
</dbReference>
<dbReference type="PANTHER" id="PTHR30203:SF20">
    <property type="entry name" value="MULTIDRUG RESISTANCE OUTER MEMBRANE PROTEIN MDTP-RELATED"/>
    <property type="match status" value="1"/>
</dbReference>
<comment type="similarity">
    <text evidence="2 9">Belongs to the outer membrane factor (OMF) (TC 1.B.17) family.</text>
</comment>
<evidence type="ECO:0000313" key="11">
    <source>
        <dbReference type="Proteomes" id="UP000182060"/>
    </source>
</evidence>
<dbReference type="InterPro" id="IPR010131">
    <property type="entry name" value="MdtP/NodT-like"/>
</dbReference>
<name>A0AAC9NHH8_9BURK</name>
<dbReference type="SUPFAM" id="SSF56954">
    <property type="entry name" value="Outer membrane efflux proteins (OEP)"/>
    <property type="match status" value="1"/>
</dbReference>
<evidence type="ECO:0000256" key="3">
    <source>
        <dbReference type="ARBA" id="ARBA00022452"/>
    </source>
</evidence>
<protein>
    <recommendedName>
        <fullName evidence="12">RND efflux system, outer membrane lipoprotein, NodT family</fullName>
    </recommendedName>
</protein>
<evidence type="ECO:0000256" key="4">
    <source>
        <dbReference type="ARBA" id="ARBA00022692"/>
    </source>
</evidence>
<dbReference type="InterPro" id="IPR003423">
    <property type="entry name" value="OMP_efflux"/>
</dbReference>
<keyword evidence="4 9" id="KW-0812">Transmembrane</keyword>
<comment type="subcellular location">
    <subcellularLocation>
        <location evidence="9">Cell membrane</location>
        <topology evidence="9">Lipid-anchor</topology>
    </subcellularLocation>
    <subcellularLocation>
        <location evidence="1">Membrane</location>
    </subcellularLocation>
</comment>
<evidence type="ECO:0000256" key="6">
    <source>
        <dbReference type="ARBA" id="ARBA00023136"/>
    </source>
</evidence>
<dbReference type="Gene3D" id="2.20.200.10">
    <property type="entry name" value="Outer membrane efflux proteins (OEP)"/>
    <property type="match status" value="1"/>
</dbReference>
<evidence type="ECO:0000256" key="9">
    <source>
        <dbReference type="RuleBase" id="RU362097"/>
    </source>
</evidence>